<dbReference type="AlphaFoldDB" id="A0A1F4XHX8"/>
<dbReference type="STRING" id="1797243.A2943_00470"/>
<proteinExistence type="predicted"/>
<evidence type="ECO:0000313" key="2">
    <source>
        <dbReference type="Proteomes" id="UP000176185"/>
    </source>
</evidence>
<name>A0A1F4XHX8_9BACT</name>
<organism evidence="1 2">
    <name type="scientific">Candidatus Adlerbacteria bacterium RIFCSPLOWO2_01_FULL_51_16</name>
    <dbReference type="NCBI Taxonomy" id="1797243"/>
    <lineage>
        <taxon>Bacteria</taxon>
        <taxon>Candidatus Adleribacteriota</taxon>
    </lineage>
</organism>
<comment type="caution">
    <text evidence="1">The sequence shown here is derived from an EMBL/GenBank/DDBJ whole genome shotgun (WGS) entry which is preliminary data.</text>
</comment>
<evidence type="ECO:0000313" key="1">
    <source>
        <dbReference type="EMBL" id="OGC81216.1"/>
    </source>
</evidence>
<dbReference type="EMBL" id="MEWX01000002">
    <property type="protein sequence ID" value="OGC81216.1"/>
    <property type="molecule type" value="Genomic_DNA"/>
</dbReference>
<reference evidence="1 2" key="1">
    <citation type="journal article" date="2016" name="Nat. Commun.">
        <title>Thousands of microbial genomes shed light on interconnected biogeochemical processes in an aquifer system.</title>
        <authorList>
            <person name="Anantharaman K."/>
            <person name="Brown C.T."/>
            <person name="Hug L.A."/>
            <person name="Sharon I."/>
            <person name="Castelle C.J."/>
            <person name="Probst A.J."/>
            <person name="Thomas B.C."/>
            <person name="Singh A."/>
            <person name="Wilkins M.J."/>
            <person name="Karaoz U."/>
            <person name="Brodie E.L."/>
            <person name="Williams K.H."/>
            <person name="Hubbard S.S."/>
            <person name="Banfield J.F."/>
        </authorList>
    </citation>
    <scope>NUCLEOTIDE SEQUENCE [LARGE SCALE GENOMIC DNA]</scope>
</reference>
<sequence length="129" mass="14337">MSAHAQIQFHHNGSYMYILLGGYNQNGYRSIEITYDNPRPGMRAAGARIGSVLFHGVSTRDGRMVRGIAYIFKAGCAPAPYQVEGRYEKHTSRILLYGAYPVFGQGCRVVGYSTSGHNARLSFEQLELD</sequence>
<accession>A0A1F4XHX8</accession>
<dbReference type="Proteomes" id="UP000176185">
    <property type="component" value="Unassembled WGS sequence"/>
</dbReference>
<gene>
    <name evidence="1" type="ORF">A2943_00470</name>
</gene>
<protein>
    <submittedName>
        <fullName evidence="1">Uncharacterized protein</fullName>
    </submittedName>
</protein>